<accession>A0ABR3ZL45</accession>
<dbReference type="Pfam" id="PF07992">
    <property type="entry name" value="Pyr_redox_2"/>
    <property type="match status" value="1"/>
</dbReference>
<dbReference type="PRINTS" id="PR00368">
    <property type="entry name" value="FADPNR"/>
</dbReference>
<comment type="caution">
    <text evidence="2">The sequence shown here is derived from an EMBL/GenBank/DDBJ whole genome shotgun (WGS) entry which is preliminary data.</text>
</comment>
<gene>
    <name evidence="2" type="ORF">Cpir12675_000745</name>
</gene>
<dbReference type="PANTHER" id="PTHR43735:SF24">
    <property type="entry name" value="NUCLEOTIDE-DISULPHIDE OXIDOREDUCTASE AMID-LIKE, PUTATIVE (AFU_ORTHOLOGUE AFUA_1G17180)-RELATED"/>
    <property type="match status" value="1"/>
</dbReference>
<evidence type="ECO:0000313" key="2">
    <source>
        <dbReference type="EMBL" id="KAL1900869.1"/>
    </source>
</evidence>
<name>A0ABR3ZL45_9PEZI</name>
<dbReference type="Gene3D" id="3.50.50.100">
    <property type="match status" value="1"/>
</dbReference>
<dbReference type="PANTHER" id="PTHR43735">
    <property type="entry name" value="APOPTOSIS-INDUCING FACTOR 1"/>
    <property type="match status" value="1"/>
</dbReference>
<evidence type="ECO:0000259" key="1">
    <source>
        <dbReference type="Pfam" id="PF07992"/>
    </source>
</evidence>
<sequence>MYSEIRAANMPALIRPATRVLVVGGSYAGLSATVNLLDLASGLQPRIGHSEYKHHPEAKTLPIEITIVDERDGFFHLIGGPLAFASTKFAERFWVKFADIPEIQRPNVRLIHGSVQKIDPAQKKATVLEYLAQKPRQENYDYVLCSSGLRRRFPSVPLSLTREEYLKEAQGQIYRSTKAPKGVLVVGGGAVGIEMAAELKSVQPDVKVRLAHSRTKLLSAEALCDEAKDASLDLLRESGVEPLMEHRLESVKETTGADGSVTKEVTFTNGHKLEVSEVIMALSSPTATSSYLPSSAVNSEGYIKIEPSLCFTEGTPNHKSHFALGDIAQWSGIKRCGGAMHMGYHAAYNVHQSILADMFPDYKPEFNNLDEFPPVIGLAIGKKALATGGPDDVKFGEDVMEMYFRDDLGFSICWDYMGLGGRVTKNKEN</sequence>
<evidence type="ECO:0000313" key="3">
    <source>
        <dbReference type="Proteomes" id="UP001583280"/>
    </source>
</evidence>
<reference evidence="2 3" key="1">
    <citation type="journal article" date="2024" name="IMA Fungus">
        <title>IMA Genome - F19 : A genome assembly and annotation guide to empower mycologists, including annotated draft genome sequences of Ceratocystis pirilliformis, Diaporthe australafricana, Fusarium ophioides, Paecilomyces lecythidis, and Sporothrix stenoceras.</title>
        <authorList>
            <person name="Aylward J."/>
            <person name="Wilson A.M."/>
            <person name="Visagie C.M."/>
            <person name="Spraker J."/>
            <person name="Barnes I."/>
            <person name="Buitendag C."/>
            <person name="Ceriani C."/>
            <person name="Del Mar Angel L."/>
            <person name="du Plessis D."/>
            <person name="Fuchs T."/>
            <person name="Gasser K."/>
            <person name="Kramer D."/>
            <person name="Li W."/>
            <person name="Munsamy K."/>
            <person name="Piso A."/>
            <person name="Price J.L."/>
            <person name="Sonnekus B."/>
            <person name="Thomas C."/>
            <person name="van der Nest A."/>
            <person name="van Dijk A."/>
            <person name="van Heerden A."/>
            <person name="van Vuuren N."/>
            <person name="Yilmaz N."/>
            <person name="Duong T.A."/>
            <person name="van der Merwe N.A."/>
            <person name="Wingfield M.J."/>
            <person name="Wingfield B.D."/>
        </authorList>
    </citation>
    <scope>NUCLEOTIDE SEQUENCE [LARGE SCALE GENOMIC DNA]</scope>
    <source>
        <strain evidence="2 3">CMW 12675</strain>
    </source>
</reference>
<feature type="domain" description="FAD/NAD(P)-binding" evidence="1">
    <location>
        <begin position="19"/>
        <end position="343"/>
    </location>
</feature>
<keyword evidence="3" id="KW-1185">Reference proteome</keyword>
<dbReference type="InterPro" id="IPR023753">
    <property type="entry name" value="FAD/NAD-binding_dom"/>
</dbReference>
<dbReference type="PRINTS" id="PR00411">
    <property type="entry name" value="PNDRDTASEI"/>
</dbReference>
<protein>
    <recommendedName>
        <fullName evidence="1">FAD/NAD(P)-binding domain-containing protein</fullName>
    </recommendedName>
</protein>
<dbReference type="InterPro" id="IPR036188">
    <property type="entry name" value="FAD/NAD-bd_sf"/>
</dbReference>
<dbReference type="Proteomes" id="UP001583280">
    <property type="component" value="Unassembled WGS sequence"/>
</dbReference>
<organism evidence="2 3">
    <name type="scientific">Ceratocystis pirilliformis</name>
    <dbReference type="NCBI Taxonomy" id="259994"/>
    <lineage>
        <taxon>Eukaryota</taxon>
        <taxon>Fungi</taxon>
        <taxon>Dikarya</taxon>
        <taxon>Ascomycota</taxon>
        <taxon>Pezizomycotina</taxon>
        <taxon>Sordariomycetes</taxon>
        <taxon>Hypocreomycetidae</taxon>
        <taxon>Microascales</taxon>
        <taxon>Ceratocystidaceae</taxon>
        <taxon>Ceratocystis</taxon>
    </lineage>
</organism>
<dbReference type="SUPFAM" id="SSF51905">
    <property type="entry name" value="FAD/NAD(P)-binding domain"/>
    <property type="match status" value="1"/>
</dbReference>
<dbReference type="EMBL" id="JAWDJO010000009">
    <property type="protein sequence ID" value="KAL1900869.1"/>
    <property type="molecule type" value="Genomic_DNA"/>
</dbReference>
<proteinExistence type="predicted"/>